<evidence type="ECO:0000256" key="1">
    <source>
        <dbReference type="SAM" id="SignalP"/>
    </source>
</evidence>
<evidence type="ECO:0000313" key="2">
    <source>
        <dbReference type="EMBL" id="QKJ29824.1"/>
    </source>
</evidence>
<sequence>MIKPNYSHKLLLLWLLIAGTAVTTHAQEFGGNPPSIKWNQVNTPEAKVIFPVGMDSAGRRVADIIHRMNGAVQPTIGFKQRQVSILLQNQNTISNAYVGLAPFRSEFYLTPEHNSFELGSLNWVDQLAIHEYRHVQQYNNFNVGLSHGLKVIFGEGGQALGNELAVPNWFFEGDAVYNETLVSSQGRGRIPYFFNGYRALWAAGKNYSYMKLRNGSYVDFIPDHYPLGYMLVSYGREKYGNQFWKNVTHDAAAYHSLFYPFQSAVKKNAGIDFTKFRTDALQSFKQKFSADRVEQTVDKKQHFIADQEYPAFVNDGVMVYMKSTYDHRPVFVMRKGDNESDIRVRDISIDNYFAAHGDKIVYAAYQIDPRWGYRTYSDLRLLDINTGQQQQLSRHTRYFAPDFSQNGRKIITVDVATSGKNTIHILNTTDGKVLEEVPNPDGIFYTYPKFYGDDQLVSAIRNKDGDMYLSLIDIKTGRVNHLLKTAISGFPTVKNDTIYFAASMGENDRLFALAIKTRKLYLLDNAEMKGSIGNYQPAVTDGKMAWVSFTAAGYQIHETDKSSVKWNDISATSISTLSDLGIHSVAKDSASDVLVKVKDEPLPVTKYNKAYHLFNFHSLIPSFDDPNYSISLEGQNVLNTFQSSLLFNYNRDEGYKEFGFGGVYGDLYPYLHGSVNYVVDRKGFYRGSDVYWNEAEARVGAQVPLVFTNGINITNLSFGTDVVYNTTSFQSAYRSMFADRTYTYLNNTISINNRISKAKQNIYPRFGQSLTLNYKYAMSGVTANQFLASGALYLPGIGINHNLVLTGAFQQKNRNSVISFSNNFPFSRGYTAENLYQLEKFGVNYHFPIAYPDAGFANTIYLTRLRGNLFFDYTHANDFYTNGTTFKAKFRTVGGEVYFDTSWFNQVPITFGIRYSHLLDDDLFGGYGRNRIELIVPLTLF</sequence>
<dbReference type="SUPFAM" id="SSF69304">
    <property type="entry name" value="Tricorn protease N-terminal domain"/>
    <property type="match status" value="1"/>
</dbReference>
<feature type="signal peptide" evidence="1">
    <location>
        <begin position="1"/>
        <end position="26"/>
    </location>
</feature>
<feature type="chain" id="PRO_5028955488" description="WD40 repeat protein" evidence="1">
    <location>
        <begin position="27"/>
        <end position="941"/>
    </location>
</feature>
<name>A0A7D4QA40_9SPHI</name>
<dbReference type="Gene3D" id="2.120.10.30">
    <property type="entry name" value="TolB, C-terminal domain"/>
    <property type="match status" value="1"/>
</dbReference>
<dbReference type="AlphaFoldDB" id="A0A7D4QA40"/>
<keyword evidence="3" id="KW-1185">Reference proteome</keyword>
<dbReference type="KEGG" id="mmab:HQ865_08665"/>
<proteinExistence type="predicted"/>
<dbReference type="EMBL" id="CP054139">
    <property type="protein sequence ID" value="QKJ29824.1"/>
    <property type="molecule type" value="Genomic_DNA"/>
</dbReference>
<dbReference type="Proteomes" id="UP000505355">
    <property type="component" value="Chromosome"/>
</dbReference>
<keyword evidence="1" id="KW-0732">Signal</keyword>
<protein>
    <recommendedName>
        <fullName evidence="4">WD40 repeat protein</fullName>
    </recommendedName>
</protein>
<organism evidence="2 3">
    <name type="scientific">Mucilaginibacter mali</name>
    <dbReference type="NCBI Taxonomy" id="2740462"/>
    <lineage>
        <taxon>Bacteria</taxon>
        <taxon>Pseudomonadati</taxon>
        <taxon>Bacteroidota</taxon>
        <taxon>Sphingobacteriia</taxon>
        <taxon>Sphingobacteriales</taxon>
        <taxon>Sphingobacteriaceae</taxon>
        <taxon>Mucilaginibacter</taxon>
    </lineage>
</organism>
<dbReference type="InterPro" id="IPR011042">
    <property type="entry name" value="6-blade_b-propeller_TolB-like"/>
</dbReference>
<evidence type="ECO:0000313" key="3">
    <source>
        <dbReference type="Proteomes" id="UP000505355"/>
    </source>
</evidence>
<evidence type="ECO:0008006" key="4">
    <source>
        <dbReference type="Google" id="ProtNLM"/>
    </source>
</evidence>
<dbReference type="RefSeq" id="WP_173414516.1">
    <property type="nucleotide sequence ID" value="NZ_CP054139.1"/>
</dbReference>
<accession>A0A7D4QA40</accession>
<reference evidence="2 3" key="1">
    <citation type="submission" date="2020-05" db="EMBL/GenBank/DDBJ databases">
        <title>Mucilaginibacter mali sp. nov.</title>
        <authorList>
            <person name="Kim H.S."/>
            <person name="Lee K.C."/>
            <person name="Suh M.K."/>
            <person name="Kim J.-S."/>
            <person name="Han K.-I."/>
            <person name="Eom M.K."/>
            <person name="Shin Y.K."/>
            <person name="Lee J.-S."/>
        </authorList>
    </citation>
    <scope>NUCLEOTIDE SEQUENCE [LARGE SCALE GENOMIC DNA]</scope>
    <source>
        <strain evidence="2 3">G2-14</strain>
    </source>
</reference>
<gene>
    <name evidence="2" type="ORF">HQ865_08665</name>
</gene>